<feature type="region of interest" description="Disordered" evidence="1">
    <location>
        <begin position="62"/>
        <end position="105"/>
    </location>
</feature>
<dbReference type="EMBL" id="NMUH01000538">
    <property type="protein sequence ID" value="MQL80971.1"/>
    <property type="molecule type" value="Genomic_DNA"/>
</dbReference>
<feature type="region of interest" description="Disordered" evidence="1">
    <location>
        <begin position="1"/>
        <end position="30"/>
    </location>
</feature>
<dbReference type="Proteomes" id="UP000652761">
    <property type="component" value="Unassembled WGS sequence"/>
</dbReference>
<dbReference type="AlphaFoldDB" id="A0A843UC06"/>
<reference evidence="2" key="1">
    <citation type="submission" date="2017-07" db="EMBL/GenBank/DDBJ databases">
        <title>Taro Niue Genome Assembly and Annotation.</title>
        <authorList>
            <person name="Atibalentja N."/>
            <person name="Keating K."/>
            <person name="Fields C.J."/>
        </authorList>
    </citation>
    <scope>NUCLEOTIDE SEQUENCE</scope>
    <source>
        <strain evidence="2">Niue_2</strain>
        <tissue evidence="2">Leaf</tissue>
    </source>
</reference>
<sequence>MLPSPSLIEKATGHVSPSGWRQPRRRNPTDMIATRPLSLSGLTPEGDIGPVTSLLPDADTCHPSSDHYTTKMHVASSKERRRHRASRLPNWKATSHMSSSEGDKPCVATLDGGRLVRMLTPVIPLQTTSRQRCMRLAAKKESDIGLVAFPTGRRQATCRLQKAIYNVSPPLMEGDLSG</sequence>
<gene>
    <name evidence="2" type="ORF">Taro_013426</name>
</gene>
<evidence type="ECO:0000256" key="1">
    <source>
        <dbReference type="SAM" id="MobiDB-lite"/>
    </source>
</evidence>
<comment type="caution">
    <text evidence="2">The sequence shown here is derived from an EMBL/GenBank/DDBJ whole genome shotgun (WGS) entry which is preliminary data.</text>
</comment>
<keyword evidence="3" id="KW-1185">Reference proteome</keyword>
<accession>A0A843UC06</accession>
<evidence type="ECO:0000313" key="2">
    <source>
        <dbReference type="EMBL" id="MQL80971.1"/>
    </source>
</evidence>
<organism evidence="2 3">
    <name type="scientific">Colocasia esculenta</name>
    <name type="common">Wild taro</name>
    <name type="synonym">Arum esculentum</name>
    <dbReference type="NCBI Taxonomy" id="4460"/>
    <lineage>
        <taxon>Eukaryota</taxon>
        <taxon>Viridiplantae</taxon>
        <taxon>Streptophyta</taxon>
        <taxon>Embryophyta</taxon>
        <taxon>Tracheophyta</taxon>
        <taxon>Spermatophyta</taxon>
        <taxon>Magnoliopsida</taxon>
        <taxon>Liliopsida</taxon>
        <taxon>Araceae</taxon>
        <taxon>Aroideae</taxon>
        <taxon>Colocasieae</taxon>
        <taxon>Colocasia</taxon>
    </lineage>
</organism>
<protein>
    <submittedName>
        <fullName evidence="2">Uncharacterized protein</fullName>
    </submittedName>
</protein>
<name>A0A843UC06_COLES</name>
<proteinExistence type="predicted"/>
<evidence type="ECO:0000313" key="3">
    <source>
        <dbReference type="Proteomes" id="UP000652761"/>
    </source>
</evidence>